<dbReference type="CDD" id="cd00567">
    <property type="entry name" value="ACAD"/>
    <property type="match status" value="1"/>
</dbReference>
<dbReference type="Pfam" id="PF02771">
    <property type="entry name" value="Acyl-CoA_dh_N"/>
    <property type="match status" value="1"/>
</dbReference>
<dbReference type="Proteomes" id="UP000192513">
    <property type="component" value="Unassembled WGS sequence"/>
</dbReference>
<keyword evidence="9" id="KW-1185">Reference proteome</keyword>
<dbReference type="Gene3D" id="1.10.540.10">
    <property type="entry name" value="Acyl-CoA dehydrogenase/oxidase, N-terminal domain"/>
    <property type="match status" value="1"/>
</dbReference>
<feature type="domain" description="Acyl-CoA dehydrogenase/oxidase N-terminal" evidence="7">
    <location>
        <begin position="6"/>
        <end position="85"/>
    </location>
</feature>
<gene>
    <name evidence="8" type="ORF">BST39_22440</name>
</gene>
<comment type="caution">
    <text evidence="8">The sequence shown here is derived from an EMBL/GenBank/DDBJ whole genome shotgun (WGS) entry which is preliminary data.</text>
</comment>
<evidence type="ECO:0000259" key="6">
    <source>
        <dbReference type="Pfam" id="PF00441"/>
    </source>
</evidence>
<dbReference type="RefSeq" id="WP_083174140.1">
    <property type="nucleotide sequence ID" value="NZ_AP022619.1"/>
</dbReference>
<dbReference type="InterPro" id="IPR037069">
    <property type="entry name" value="AcylCoA_DH/ox_N_sf"/>
</dbReference>
<sequence>MKVSLSEDQRAVEELFSEFFAKTSEPMVVRRAEPLGFDSELWAKLCALDAPAMGVAVEKGGGGAALADLVVLGECVGRSVAPVPIIEHTVAVRALPEPSAELLAGDEVATIALQSATGGLDWGLIPAGAVARTVVGPCDGATVAVSAEAPGVAPSNHACMPVAFRTFEHDTATKLGDKSVWSRALSEWQVLTAASLVGIAAKSLDTGVEYVKSREQFGRPIGGFQAVQHGLADLPGLIDGARLLTFKAAWAMDTSDPTAPTTTDVDDNEVDDPISLALMAYLFATEVAAQVTDRVLHYHGGYGFAEEYDIGLYYRRARGWPLVLGDPDAQYQRLADRLFGAVCTDDASRKR</sequence>
<keyword evidence="5" id="KW-0560">Oxidoreductase</keyword>
<dbReference type="InterPro" id="IPR009100">
    <property type="entry name" value="AcylCoA_DH/oxidase_NM_dom_sf"/>
</dbReference>
<evidence type="ECO:0000256" key="3">
    <source>
        <dbReference type="ARBA" id="ARBA00022630"/>
    </source>
</evidence>
<keyword evidence="4" id="KW-0274">FAD</keyword>
<dbReference type="AlphaFoldDB" id="A0A1X0I568"/>
<dbReference type="Gene3D" id="1.20.140.10">
    <property type="entry name" value="Butyryl-CoA Dehydrogenase, subunit A, domain 3"/>
    <property type="match status" value="1"/>
</dbReference>
<evidence type="ECO:0000256" key="5">
    <source>
        <dbReference type="ARBA" id="ARBA00023002"/>
    </source>
</evidence>
<protein>
    <recommendedName>
        <fullName evidence="10">Acyl-CoA dehydrogenase</fullName>
    </recommendedName>
</protein>
<dbReference type="PANTHER" id="PTHR43884:SF20">
    <property type="entry name" value="ACYL-COA DEHYDROGENASE FADE28"/>
    <property type="match status" value="1"/>
</dbReference>
<evidence type="ECO:0000256" key="1">
    <source>
        <dbReference type="ARBA" id="ARBA00001974"/>
    </source>
</evidence>
<organism evidence="8 9">
    <name type="scientific">Mycobacterium paraseoulense</name>
    <dbReference type="NCBI Taxonomy" id="590652"/>
    <lineage>
        <taxon>Bacteria</taxon>
        <taxon>Bacillati</taxon>
        <taxon>Actinomycetota</taxon>
        <taxon>Actinomycetes</taxon>
        <taxon>Mycobacteriales</taxon>
        <taxon>Mycobacteriaceae</taxon>
        <taxon>Mycobacterium</taxon>
    </lineage>
</organism>
<dbReference type="GO" id="GO:0003995">
    <property type="term" value="F:acyl-CoA dehydrogenase activity"/>
    <property type="evidence" value="ECO:0007669"/>
    <property type="project" value="TreeGrafter"/>
</dbReference>
<feature type="domain" description="Acyl-CoA dehydrogenase/oxidase C-terminal" evidence="6">
    <location>
        <begin position="185"/>
        <end position="338"/>
    </location>
</feature>
<dbReference type="PANTHER" id="PTHR43884">
    <property type="entry name" value="ACYL-COA DEHYDROGENASE"/>
    <property type="match status" value="1"/>
</dbReference>
<dbReference type="InterPro" id="IPR009075">
    <property type="entry name" value="AcylCo_DH/oxidase_C"/>
</dbReference>
<name>A0A1X0I568_9MYCO</name>
<dbReference type="SUPFAM" id="SSF47203">
    <property type="entry name" value="Acyl-CoA dehydrogenase C-terminal domain-like"/>
    <property type="match status" value="1"/>
</dbReference>
<dbReference type="EMBL" id="MVIE01000037">
    <property type="protein sequence ID" value="ORB35448.1"/>
    <property type="molecule type" value="Genomic_DNA"/>
</dbReference>
<evidence type="ECO:0000313" key="9">
    <source>
        <dbReference type="Proteomes" id="UP000192513"/>
    </source>
</evidence>
<evidence type="ECO:0000313" key="8">
    <source>
        <dbReference type="EMBL" id="ORB35448.1"/>
    </source>
</evidence>
<comment type="similarity">
    <text evidence="2">Belongs to the acyl-CoA dehydrogenase family.</text>
</comment>
<proteinExistence type="inferred from homology"/>
<evidence type="ECO:0000256" key="4">
    <source>
        <dbReference type="ARBA" id="ARBA00022827"/>
    </source>
</evidence>
<reference evidence="8 9" key="1">
    <citation type="submission" date="2017-02" db="EMBL/GenBank/DDBJ databases">
        <title>The new phylogeny of genus Mycobacterium.</title>
        <authorList>
            <person name="Tortoli E."/>
            <person name="Trovato A."/>
            <person name="Cirillo D.M."/>
        </authorList>
    </citation>
    <scope>NUCLEOTIDE SEQUENCE [LARGE SCALE GENOMIC DNA]</scope>
    <source>
        <strain evidence="8 9">DSM 45000</strain>
    </source>
</reference>
<dbReference type="SUPFAM" id="SSF56645">
    <property type="entry name" value="Acyl-CoA dehydrogenase NM domain-like"/>
    <property type="match status" value="1"/>
</dbReference>
<dbReference type="STRING" id="590652.BST39_22440"/>
<dbReference type="InterPro" id="IPR013786">
    <property type="entry name" value="AcylCoA_DH/ox_N"/>
</dbReference>
<evidence type="ECO:0008006" key="10">
    <source>
        <dbReference type="Google" id="ProtNLM"/>
    </source>
</evidence>
<evidence type="ECO:0000256" key="2">
    <source>
        <dbReference type="ARBA" id="ARBA00009347"/>
    </source>
</evidence>
<accession>A0A1X0I568</accession>
<keyword evidence="3" id="KW-0285">Flavoprotein</keyword>
<comment type="cofactor">
    <cofactor evidence="1">
        <name>FAD</name>
        <dbReference type="ChEBI" id="CHEBI:57692"/>
    </cofactor>
</comment>
<evidence type="ECO:0000259" key="7">
    <source>
        <dbReference type="Pfam" id="PF02771"/>
    </source>
</evidence>
<dbReference type="Pfam" id="PF00441">
    <property type="entry name" value="Acyl-CoA_dh_1"/>
    <property type="match status" value="1"/>
</dbReference>
<dbReference type="InterPro" id="IPR036250">
    <property type="entry name" value="AcylCo_DH-like_C"/>
</dbReference>
<dbReference type="GO" id="GO:0050660">
    <property type="term" value="F:flavin adenine dinucleotide binding"/>
    <property type="evidence" value="ECO:0007669"/>
    <property type="project" value="InterPro"/>
</dbReference>